<proteinExistence type="predicted"/>
<protein>
    <submittedName>
        <fullName evidence="1">Uncharacterized protein</fullName>
    </submittedName>
</protein>
<sequence>MSYPQKSSKAINPYVFYTTRQLKNKGLVQNLAKCRRPRATPLPSRSSSSSFVIPSKALVRRKSINLAPEHAYNPSTHEQFFSIIDILVLEAEQLANPLADWAERGRDQHQLRRLVHAEYEMRRTWSHHYNWMHLKP</sequence>
<evidence type="ECO:0000313" key="1">
    <source>
        <dbReference type="EMBL" id="KAK3170683.1"/>
    </source>
</evidence>
<comment type="caution">
    <text evidence="1">The sequence shown here is derived from an EMBL/GenBank/DDBJ whole genome shotgun (WGS) entry which is preliminary data.</text>
</comment>
<organism evidence="1 2">
    <name type="scientific">Lepraria neglecta</name>
    <dbReference type="NCBI Taxonomy" id="209136"/>
    <lineage>
        <taxon>Eukaryota</taxon>
        <taxon>Fungi</taxon>
        <taxon>Dikarya</taxon>
        <taxon>Ascomycota</taxon>
        <taxon>Pezizomycotina</taxon>
        <taxon>Lecanoromycetes</taxon>
        <taxon>OSLEUM clade</taxon>
        <taxon>Lecanoromycetidae</taxon>
        <taxon>Lecanorales</taxon>
        <taxon>Lecanorineae</taxon>
        <taxon>Stereocaulaceae</taxon>
        <taxon>Lepraria</taxon>
    </lineage>
</organism>
<evidence type="ECO:0000313" key="2">
    <source>
        <dbReference type="Proteomes" id="UP001276659"/>
    </source>
</evidence>
<keyword evidence="2" id="KW-1185">Reference proteome</keyword>
<dbReference type="AlphaFoldDB" id="A0AAE0DKY3"/>
<accession>A0AAE0DKY3</accession>
<gene>
    <name evidence="1" type="ORF">OEA41_002765</name>
</gene>
<dbReference type="Proteomes" id="UP001276659">
    <property type="component" value="Unassembled WGS sequence"/>
</dbReference>
<reference evidence="1" key="1">
    <citation type="submission" date="2022-11" db="EMBL/GenBank/DDBJ databases">
        <title>Chromosomal genome sequence assembly and mating type (MAT) locus characterization of the leprose asexual lichenized fungus Lepraria neglecta (Nyl.) Erichsen.</title>
        <authorList>
            <person name="Allen J.L."/>
            <person name="Pfeffer B."/>
        </authorList>
    </citation>
    <scope>NUCLEOTIDE SEQUENCE</scope>
    <source>
        <strain evidence="1">Allen 5258</strain>
    </source>
</reference>
<name>A0AAE0DKY3_9LECA</name>
<dbReference type="EMBL" id="JASNWA010000008">
    <property type="protein sequence ID" value="KAK3170683.1"/>
    <property type="molecule type" value="Genomic_DNA"/>
</dbReference>